<evidence type="ECO:0000259" key="1">
    <source>
        <dbReference type="Pfam" id="PF02932"/>
    </source>
</evidence>
<sequence>MIMVAFSVVMTVVVLNYHHRSSDTHEMPDC</sequence>
<organism evidence="2 3">
    <name type="scientific">Caerostris extrusa</name>
    <name type="common">Bark spider</name>
    <name type="synonym">Caerostris bankana</name>
    <dbReference type="NCBI Taxonomy" id="172846"/>
    <lineage>
        <taxon>Eukaryota</taxon>
        <taxon>Metazoa</taxon>
        <taxon>Ecdysozoa</taxon>
        <taxon>Arthropoda</taxon>
        <taxon>Chelicerata</taxon>
        <taxon>Arachnida</taxon>
        <taxon>Araneae</taxon>
        <taxon>Araneomorphae</taxon>
        <taxon>Entelegynae</taxon>
        <taxon>Araneoidea</taxon>
        <taxon>Araneidae</taxon>
        <taxon>Caerostris</taxon>
    </lineage>
</organism>
<dbReference type="GO" id="GO:0006811">
    <property type="term" value="P:monoatomic ion transport"/>
    <property type="evidence" value="ECO:0007669"/>
    <property type="project" value="InterPro"/>
</dbReference>
<dbReference type="InterPro" id="IPR038050">
    <property type="entry name" value="Neuro_actylchol_rec"/>
</dbReference>
<dbReference type="Gene3D" id="1.20.58.390">
    <property type="entry name" value="Neurotransmitter-gated ion-channel transmembrane domain"/>
    <property type="match status" value="1"/>
</dbReference>
<dbReference type="SUPFAM" id="SSF90112">
    <property type="entry name" value="Neurotransmitter-gated ion-channel transmembrane pore"/>
    <property type="match status" value="1"/>
</dbReference>
<accession>A0AAV4SW22</accession>
<proteinExistence type="predicted"/>
<dbReference type="Pfam" id="PF02932">
    <property type="entry name" value="Neur_chan_memb"/>
    <property type="match status" value="1"/>
</dbReference>
<comment type="caution">
    <text evidence="2">The sequence shown here is derived from an EMBL/GenBank/DDBJ whole genome shotgun (WGS) entry which is preliminary data.</text>
</comment>
<feature type="non-terminal residue" evidence="2">
    <location>
        <position position="30"/>
    </location>
</feature>
<feature type="domain" description="Neurotransmitter-gated ion-channel transmembrane" evidence="1">
    <location>
        <begin position="1"/>
        <end position="29"/>
    </location>
</feature>
<reference evidence="2 3" key="1">
    <citation type="submission" date="2021-06" db="EMBL/GenBank/DDBJ databases">
        <title>Caerostris extrusa draft genome.</title>
        <authorList>
            <person name="Kono N."/>
            <person name="Arakawa K."/>
        </authorList>
    </citation>
    <scope>NUCLEOTIDE SEQUENCE [LARGE SCALE GENOMIC DNA]</scope>
</reference>
<dbReference type="EMBL" id="BPLR01010288">
    <property type="protein sequence ID" value="GIY38325.1"/>
    <property type="molecule type" value="Genomic_DNA"/>
</dbReference>
<name>A0AAV4SW22_CAEEX</name>
<dbReference type="InterPro" id="IPR036719">
    <property type="entry name" value="Neuro-gated_channel_TM_sf"/>
</dbReference>
<dbReference type="Proteomes" id="UP001054945">
    <property type="component" value="Unassembled WGS sequence"/>
</dbReference>
<protein>
    <recommendedName>
        <fullName evidence="1">Neurotransmitter-gated ion-channel transmembrane domain-containing protein</fullName>
    </recommendedName>
</protein>
<evidence type="ECO:0000313" key="3">
    <source>
        <dbReference type="Proteomes" id="UP001054945"/>
    </source>
</evidence>
<gene>
    <name evidence="2" type="ORF">CEXT_612071</name>
</gene>
<dbReference type="AlphaFoldDB" id="A0AAV4SW22"/>
<evidence type="ECO:0000313" key="2">
    <source>
        <dbReference type="EMBL" id="GIY38325.1"/>
    </source>
</evidence>
<keyword evidence="3" id="KW-1185">Reference proteome</keyword>
<dbReference type="InterPro" id="IPR006029">
    <property type="entry name" value="Neurotrans-gated_channel_TM"/>
</dbReference>
<dbReference type="GO" id="GO:0016020">
    <property type="term" value="C:membrane"/>
    <property type="evidence" value="ECO:0007669"/>
    <property type="project" value="InterPro"/>
</dbReference>